<proteinExistence type="inferred from homology"/>
<evidence type="ECO:0000256" key="9">
    <source>
        <dbReference type="ARBA" id="ARBA00023235"/>
    </source>
</evidence>
<dbReference type="OrthoDB" id="4234at2157"/>
<keyword evidence="8" id="KW-0414">Isoprene biosynthesis</keyword>
<keyword evidence="7" id="KW-0464">Manganese</keyword>
<evidence type="ECO:0000313" key="12">
    <source>
        <dbReference type="Proteomes" id="UP000032408"/>
    </source>
</evidence>
<evidence type="ECO:0000256" key="1">
    <source>
        <dbReference type="ARBA" id="ARBA00004826"/>
    </source>
</evidence>
<keyword evidence="6" id="KW-0460">Magnesium</keyword>
<dbReference type="HOGENOM" id="CLU_060552_2_1_2"/>
<dbReference type="GO" id="GO:0004452">
    <property type="term" value="F:isopentenyl-diphosphate delta-isomerase activity"/>
    <property type="evidence" value="ECO:0007669"/>
    <property type="project" value="UniProtKB-EC"/>
</dbReference>
<accession>A0A0D5C5H5</accession>
<dbReference type="RefSeq" id="WP_192828324.1">
    <property type="nucleotide sequence ID" value="NZ_CP011070.1"/>
</dbReference>
<evidence type="ECO:0000256" key="3">
    <source>
        <dbReference type="ARBA" id="ARBA00012057"/>
    </source>
</evidence>
<dbReference type="Pfam" id="PF00293">
    <property type="entry name" value="NUDIX"/>
    <property type="match status" value="1"/>
</dbReference>
<evidence type="ECO:0000259" key="10">
    <source>
        <dbReference type="PROSITE" id="PS51462"/>
    </source>
</evidence>
<evidence type="ECO:0000313" key="11">
    <source>
        <dbReference type="EMBL" id="AJW71615.1"/>
    </source>
</evidence>
<sequence>MPEELVILVDENDNPIGTEEKVKCHLPDGKLHRAFTALLFDKDGRLVLTRRAKEKMLWPNDWDGTFASHPRESETYVSSGERRMPEELGITGNLDYLHKFEYHVPYKDVGAENEICGTLVGVIDKSTELKEIDGEIDEIKWISATELISELNSNPQNYCPWMLIALELLEKSEQSMLEKYSNILSPWLNNEIHEGLQKAIKVHLPKEKWRLVNEKN</sequence>
<keyword evidence="12" id="KW-1185">Reference proteome</keyword>
<dbReference type="SUPFAM" id="SSF55811">
    <property type="entry name" value="Nudix"/>
    <property type="match status" value="1"/>
</dbReference>
<evidence type="ECO:0000256" key="6">
    <source>
        <dbReference type="ARBA" id="ARBA00022842"/>
    </source>
</evidence>
<dbReference type="NCBIfam" id="TIGR02150">
    <property type="entry name" value="IPP_isom_1"/>
    <property type="match status" value="1"/>
</dbReference>
<dbReference type="GO" id="GO:0050992">
    <property type="term" value="P:dimethylallyl diphosphate biosynthetic process"/>
    <property type="evidence" value="ECO:0007669"/>
    <property type="project" value="UniProtKB-UniPathway"/>
</dbReference>
<keyword evidence="9 11" id="KW-0413">Isomerase</keyword>
<dbReference type="InterPro" id="IPR015797">
    <property type="entry name" value="NUDIX_hydrolase-like_dom_sf"/>
</dbReference>
<dbReference type="InterPro" id="IPR011876">
    <property type="entry name" value="IsopentenylPP_isomerase_typ1"/>
</dbReference>
<protein>
    <recommendedName>
        <fullName evidence="3">isopentenyl-diphosphate Delta-isomerase</fullName>
        <ecNumber evidence="3">5.3.3.2</ecNumber>
    </recommendedName>
</protein>
<dbReference type="PANTHER" id="PTHR10885">
    <property type="entry name" value="ISOPENTENYL-DIPHOSPHATE DELTA-ISOMERASE"/>
    <property type="match status" value="1"/>
</dbReference>
<dbReference type="GeneID" id="24821096"/>
<name>A0A0D5C5H5_9ARCH</name>
<dbReference type="GO" id="GO:0009240">
    <property type="term" value="P:isopentenyl diphosphate biosynthetic process"/>
    <property type="evidence" value="ECO:0007669"/>
    <property type="project" value="TreeGrafter"/>
</dbReference>
<comment type="pathway">
    <text evidence="1">Isoprenoid biosynthesis; dimethylallyl diphosphate biosynthesis; dimethylallyl diphosphate from isopentenyl diphosphate: step 1/1.</text>
</comment>
<dbReference type="STRING" id="1580092.NADRNF5_1939"/>
<keyword evidence="4" id="KW-0963">Cytoplasm</keyword>
<dbReference type="Proteomes" id="UP000032408">
    <property type="component" value="Chromosome"/>
</dbReference>
<dbReference type="InterPro" id="IPR000086">
    <property type="entry name" value="NUDIX_hydrolase_dom"/>
</dbReference>
<keyword evidence="5" id="KW-0479">Metal-binding</keyword>
<dbReference type="KEGG" id="nin:NADRNF5_1939"/>
<organism evidence="11 12">
    <name type="scientific">Nitrosopumilus adriaticus</name>
    <dbReference type="NCBI Taxonomy" id="1580092"/>
    <lineage>
        <taxon>Archaea</taxon>
        <taxon>Nitrososphaerota</taxon>
        <taxon>Nitrososphaeria</taxon>
        <taxon>Nitrosopumilales</taxon>
        <taxon>Nitrosopumilaceae</taxon>
        <taxon>Nitrosopumilus</taxon>
    </lineage>
</organism>
<dbReference type="HAMAP" id="MF_00202">
    <property type="entry name" value="Idi"/>
    <property type="match status" value="1"/>
</dbReference>
<evidence type="ECO:0000256" key="7">
    <source>
        <dbReference type="ARBA" id="ARBA00023211"/>
    </source>
</evidence>
<dbReference type="NCBIfam" id="NF002995">
    <property type="entry name" value="PRK03759.1"/>
    <property type="match status" value="1"/>
</dbReference>
<dbReference type="CDD" id="cd02885">
    <property type="entry name" value="NUDIX_IPP_Isomerase"/>
    <property type="match status" value="1"/>
</dbReference>
<evidence type="ECO:0000256" key="4">
    <source>
        <dbReference type="ARBA" id="ARBA00022490"/>
    </source>
</evidence>
<dbReference type="EMBL" id="CP011070">
    <property type="protein sequence ID" value="AJW71615.1"/>
    <property type="molecule type" value="Genomic_DNA"/>
</dbReference>
<dbReference type="Gene3D" id="3.90.79.10">
    <property type="entry name" value="Nucleoside Triphosphate Pyrophosphohydrolase"/>
    <property type="match status" value="1"/>
</dbReference>
<evidence type="ECO:0000256" key="2">
    <source>
        <dbReference type="ARBA" id="ARBA00007579"/>
    </source>
</evidence>
<evidence type="ECO:0000256" key="8">
    <source>
        <dbReference type="ARBA" id="ARBA00023229"/>
    </source>
</evidence>
<reference evidence="11 12" key="2">
    <citation type="journal article" date="2016" name="ISME J.">
        <title>Physiological and genomic characterization of two novel marine thaumarchaeal strains indicates niche differentiation.</title>
        <authorList>
            <person name="Bayer B."/>
            <person name="Vojvoda J."/>
            <person name="Offre P."/>
            <person name="Alves R.J."/>
            <person name="Elisabeth N.H."/>
            <person name="Garcia J.A."/>
            <person name="Volland J.M."/>
            <person name="Srivastava A."/>
            <person name="Schleper C."/>
            <person name="Herndl G.J."/>
        </authorList>
    </citation>
    <scope>NUCLEOTIDE SEQUENCE [LARGE SCALE GENOMIC DNA]</scope>
    <source>
        <strain evidence="11 12">NF5</strain>
    </source>
</reference>
<dbReference type="PANTHER" id="PTHR10885:SF0">
    <property type="entry name" value="ISOPENTENYL-DIPHOSPHATE DELTA-ISOMERASE"/>
    <property type="match status" value="1"/>
</dbReference>
<dbReference type="InterPro" id="IPR056375">
    <property type="entry name" value="Idi_bact"/>
</dbReference>
<dbReference type="EC" id="5.3.3.2" evidence="3"/>
<evidence type="ECO:0000256" key="5">
    <source>
        <dbReference type="ARBA" id="ARBA00022723"/>
    </source>
</evidence>
<feature type="domain" description="Nudix hydrolase" evidence="10">
    <location>
        <begin position="30"/>
        <end position="164"/>
    </location>
</feature>
<reference evidence="12" key="1">
    <citation type="submission" date="2015-03" db="EMBL/GenBank/DDBJ databases">
        <title>Characterization of two novel Thaumarchaeota isolated from the Northern Adriatic Sea.</title>
        <authorList>
            <person name="Bayer B."/>
            <person name="Vojvoda J."/>
            <person name="Offre P."/>
            <person name="Srivastava A."/>
            <person name="Elisabeth N."/>
            <person name="Garcia J.A.L."/>
            <person name="Schleper C."/>
            <person name="Herndl G.J."/>
        </authorList>
    </citation>
    <scope>NUCLEOTIDE SEQUENCE [LARGE SCALE GENOMIC DNA]</scope>
    <source>
        <strain evidence="12">NF5</strain>
    </source>
</reference>
<dbReference type="GO" id="GO:0005737">
    <property type="term" value="C:cytoplasm"/>
    <property type="evidence" value="ECO:0007669"/>
    <property type="project" value="TreeGrafter"/>
</dbReference>
<dbReference type="UniPathway" id="UPA00059">
    <property type="reaction ID" value="UER00104"/>
</dbReference>
<dbReference type="PROSITE" id="PS51462">
    <property type="entry name" value="NUDIX"/>
    <property type="match status" value="1"/>
</dbReference>
<gene>
    <name evidence="11" type="ORF">NADRNF5_1939</name>
</gene>
<comment type="similarity">
    <text evidence="2">Belongs to the IPP isomerase type 1 family.</text>
</comment>
<dbReference type="GO" id="GO:0046872">
    <property type="term" value="F:metal ion binding"/>
    <property type="evidence" value="ECO:0007669"/>
    <property type="project" value="UniProtKB-KW"/>
</dbReference>
<dbReference type="AlphaFoldDB" id="A0A0D5C5H5"/>